<evidence type="ECO:0000259" key="2">
    <source>
        <dbReference type="Pfam" id="PF06114"/>
    </source>
</evidence>
<feature type="domain" description="IrrE N-terminal-like" evidence="2">
    <location>
        <begin position="56"/>
        <end position="152"/>
    </location>
</feature>
<dbReference type="Gene3D" id="1.10.10.2910">
    <property type="match status" value="1"/>
</dbReference>
<reference evidence="3 4" key="1">
    <citation type="journal article" date="2024" name="Fungal Genet. Biol.">
        <title>The porcine skin microbiome exhibits broad fungal antagonism.</title>
        <authorList>
            <person name="De La Cruz K.F."/>
            <person name="Townsend E.C."/>
            <person name="Alex Cheong J.Z."/>
            <person name="Salamzade R."/>
            <person name="Liu A."/>
            <person name="Sandstrom S."/>
            <person name="Davila E."/>
            <person name="Huang L."/>
            <person name="Xu K.H."/>
            <person name="Wu S.Y."/>
            <person name="Meudt J.J."/>
            <person name="Shanmuganayagam D."/>
            <person name="Gibson A.L.F."/>
            <person name="Kalan L.R."/>
        </authorList>
    </citation>
    <scope>NUCLEOTIDE SEQUENCE [LARGE SCALE GENOMIC DNA]</scope>
    <source>
        <strain evidence="3 4">LK2625</strain>
    </source>
</reference>
<dbReference type="RefSeq" id="WP_095797113.1">
    <property type="nucleotide sequence ID" value="NZ_CAUREL010000010.1"/>
</dbReference>
<dbReference type="EMBL" id="JAYWLU010000019">
    <property type="protein sequence ID" value="MEX3595941.1"/>
    <property type="molecule type" value="Genomic_DNA"/>
</dbReference>
<evidence type="ECO:0000256" key="1">
    <source>
        <dbReference type="SAM" id="MobiDB-lite"/>
    </source>
</evidence>
<dbReference type="InterPro" id="IPR052345">
    <property type="entry name" value="Rad_response_metalloprotease"/>
</dbReference>
<organism evidence="3 4">
    <name type="scientific">Kocuria carniphila</name>
    <dbReference type="NCBI Taxonomy" id="262208"/>
    <lineage>
        <taxon>Bacteria</taxon>
        <taxon>Bacillati</taxon>
        <taxon>Actinomycetota</taxon>
        <taxon>Actinomycetes</taxon>
        <taxon>Micrococcales</taxon>
        <taxon>Micrococcaceae</taxon>
        <taxon>Kocuria</taxon>
    </lineage>
</organism>
<dbReference type="Pfam" id="PF06114">
    <property type="entry name" value="Peptidase_M78"/>
    <property type="match status" value="1"/>
</dbReference>
<dbReference type="PANTHER" id="PTHR43236">
    <property type="entry name" value="ANTITOXIN HIGA1"/>
    <property type="match status" value="1"/>
</dbReference>
<gene>
    <name evidence="3" type="ORF">VVR66_14585</name>
</gene>
<keyword evidence="4" id="KW-1185">Reference proteome</keyword>
<name>A0ABV3V5F6_9MICC</name>
<sequence>MTPSLEQQAQRAADEFRREHRLGVQPLGDLVALIEQTTGHDVAILDADPDEHGLIMRDPERNKVFIGVARSHKPMRQRSSLAHELAHLIFQDWSDELGKRSPEEIRADAFARHLLVPQEGVKEFLGSTHDVSRQTLSDVVQRFLVSPAIAAIAMREAGYVPSGLASEWGRTPTPQLATRFGWSDQYEALQVDSNRLRAPQGLVSRAIAGYAEGVVSAQTIATLRGVPAERIVHELEGIGIVPRVPDDREFEPDELPDIDVDLSGLEDEGRSP</sequence>
<evidence type="ECO:0000313" key="4">
    <source>
        <dbReference type="Proteomes" id="UP001558481"/>
    </source>
</evidence>
<dbReference type="PANTHER" id="PTHR43236:SF1">
    <property type="entry name" value="BLL7220 PROTEIN"/>
    <property type="match status" value="1"/>
</dbReference>
<evidence type="ECO:0000313" key="3">
    <source>
        <dbReference type="EMBL" id="MEX3595941.1"/>
    </source>
</evidence>
<dbReference type="InterPro" id="IPR010359">
    <property type="entry name" value="IrrE_HExxH"/>
</dbReference>
<proteinExistence type="predicted"/>
<feature type="region of interest" description="Disordered" evidence="1">
    <location>
        <begin position="244"/>
        <end position="272"/>
    </location>
</feature>
<dbReference type="Proteomes" id="UP001558481">
    <property type="component" value="Unassembled WGS sequence"/>
</dbReference>
<accession>A0ABV3V5F6</accession>
<feature type="compositionally biased region" description="Acidic residues" evidence="1">
    <location>
        <begin position="248"/>
        <end position="266"/>
    </location>
</feature>
<comment type="caution">
    <text evidence="3">The sequence shown here is derived from an EMBL/GenBank/DDBJ whole genome shotgun (WGS) entry which is preliminary data.</text>
</comment>
<protein>
    <submittedName>
        <fullName evidence="3">ImmA/IrrE family metallo-endopeptidase</fullName>
    </submittedName>
</protein>